<feature type="domain" description="C2H2-type" evidence="6">
    <location>
        <begin position="78"/>
        <end position="107"/>
    </location>
</feature>
<dbReference type="GO" id="GO:0000981">
    <property type="term" value="F:DNA-binding transcription factor activity, RNA polymerase II-specific"/>
    <property type="evidence" value="ECO:0007669"/>
    <property type="project" value="TreeGrafter"/>
</dbReference>
<keyword evidence="8" id="KW-1185">Reference proteome</keyword>
<evidence type="ECO:0000256" key="5">
    <source>
        <dbReference type="PROSITE-ProRule" id="PRU00042"/>
    </source>
</evidence>
<dbReference type="OMA" id="ALDHWAP"/>
<evidence type="ECO:0000256" key="4">
    <source>
        <dbReference type="ARBA" id="ARBA00022833"/>
    </source>
</evidence>
<dbReference type="PROSITE" id="PS00028">
    <property type="entry name" value="ZINC_FINGER_C2H2_1"/>
    <property type="match status" value="2"/>
</dbReference>
<dbReference type="InterPro" id="IPR036236">
    <property type="entry name" value="Znf_C2H2_sf"/>
</dbReference>
<evidence type="ECO:0000313" key="8">
    <source>
        <dbReference type="Proteomes" id="UP000006753"/>
    </source>
</evidence>
<dbReference type="PANTHER" id="PTHR24409">
    <property type="entry name" value="ZINC FINGER PROTEIN 142"/>
    <property type="match status" value="1"/>
</dbReference>
<dbReference type="Pfam" id="PF12874">
    <property type="entry name" value="zf-met"/>
    <property type="match status" value="2"/>
</dbReference>
<dbReference type="GO" id="GO:0000977">
    <property type="term" value="F:RNA polymerase II transcription regulatory region sequence-specific DNA binding"/>
    <property type="evidence" value="ECO:0007669"/>
    <property type="project" value="TreeGrafter"/>
</dbReference>
<organism evidence="7 8">
    <name type="scientific">Marssonina brunnea f. sp. multigermtubi (strain MB_m1)</name>
    <name type="common">Marssonina leaf spot fungus</name>
    <dbReference type="NCBI Taxonomy" id="1072389"/>
    <lineage>
        <taxon>Eukaryota</taxon>
        <taxon>Fungi</taxon>
        <taxon>Dikarya</taxon>
        <taxon>Ascomycota</taxon>
        <taxon>Pezizomycotina</taxon>
        <taxon>Leotiomycetes</taxon>
        <taxon>Helotiales</taxon>
        <taxon>Drepanopezizaceae</taxon>
        <taxon>Drepanopeziza</taxon>
    </lineage>
</organism>
<dbReference type="Gene3D" id="3.30.160.60">
    <property type="entry name" value="Classic Zinc Finger"/>
    <property type="match status" value="2"/>
</dbReference>
<dbReference type="AlphaFoldDB" id="K1X4E8"/>
<dbReference type="InterPro" id="IPR013087">
    <property type="entry name" value="Znf_C2H2_type"/>
</dbReference>
<dbReference type="RefSeq" id="XP_007289783.1">
    <property type="nucleotide sequence ID" value="XM_007289721.1"/>
</dbReference>
<dbReference type="EMBL" id="JH921430">
    <property type="protein sequence ID" value="EKD19942.1"/>
    <property type="molecule type" value="Genomic_DNA"/>
</dbReference>
<dbReference type="eggNOG" id="KOG1721">
    <property type="taxonomic scope" value="Eukaryota"/>
</dbReference>
<proteinExistence type="predicted"/>
<name>K1X4E8_MARBU</name>
<dbReference type="SUPFAM" id="SSF57667">
    <property type="entry name" value="beta-beta-alpha zinc fingers"/>
    <property type="match status" value="1"/>
</dbReference>
<evidence type="ECO:0000256" key="1">
    <source>
        <dbReference type="ARBA" id="ARBA00022723"/>
    </source>
</evidence>
<dbReference type="Proteomes" id="UP000006753">
    <property type="component" value="Unassembled WGS sequence"/>
</dbReference>
<dbReference type="InParanoid" id="K1X4E8"/>
<evidence type="ECO:0000256" key="3">
    <source>
        <dbReference type="ARBA" id="ARBA00022771"/>
    </source>
</evidence>
<accession>K1X4E8</accession>
<dbReference type="GeneID" id="18757829"/>
<gene>
    <name evidence="7" type="ORF">MBM_01894</name>
</gene>
<keyword evidence="1" id="KW-0479">Metal-binding</keyword>
<protein>
    <submittedName>
        <fullName evidence="7">Zinc finger protein</fullName>
    </submittedName>
</protein>
<keyword evidence="4" id="KW-0862">Zinc</keyword>
<keyword evidence="2" id="KW-0677">Repeat</keyword>
<dbReference type="GO" id="GO:0005634">
    <property type="term" value="C:nucleus"/>
    <property type="evidence" value="ECO:0007669"/>
    <property type="project" value="TreeGrafter"/>
</dbReference>
<dbReference type="KEGG" id="mbe:MBM_01894"/>
<dbReference type="GO" id="GO:0008270">
    <property type="term" value="F:zinc ion binding"/>
    <property type="evidence" value="ECO:0007669"/>
    <property type="project" value="UniProtKB-KW"/>
</dbReference>
<dbReference type="HOGENOM" id="CLU_075838_1_1_1"/>
<evidence type="ECO:0000259" key="6">
    <source>
        <dbReference type="PROSITE" id="PS50157"/>
    </source>
</evidence>
<dbReference type="SMART" id="SM00355">
    <property type="entry name" value="ZnF_C2H2"/>
    <property type="match status" value="6"/>
</dbReference>
<keyword evidence="3 5" id="KW-0863">Zinc-finger</keyword>
<dbReference type="OrthoDB" id="6077919at2759"/>
<dbReference type="PROSITE" id="PS50157">
    <property type="entry name" value="ZINC_FINGER_C2H2_2"/>
    <property type="match status" value="1"/>
</dbReference>
<reference evidence="7 8" key="1">
    <citation type="journal article" date="2012" name="BMC Genomics">
        <title>Sequencing the genome of Marssonina brunnea reveals fungus-poplar co-evolution.</title>
        <authorList>
            <person name="Zhu S."/>
            <person name="Cao Y.-Z."/>
            <person name="Jiang C."/>
            <person name="Tan B.-Y."/>
            <person name="Wang Z."/>
            <person name="Feng S."/>
            <person name="Zhang L."/>
            <person name="Su X.-H."/>
            <person name="Brejova B."/>
            <person name="Vinar T."/>
            <person name="Xu M."/>
            <person name="Wang M.-X."/>
            <person name="Zhang S.-G."/>
            <person name="Huang M.-R."/>
            <person name="Wu R."/>
            <person name="Zhou Y."/>
        </authorList>
    </citation>
    <scope>NUCLEOTIDE SEQUENCE [LARGE SCALE GENOMIC DNA]</scope>
    <source>
        <strain evidence="7 8">MB_m1</strain>
    </source>
</reference>
<dbReference type="PANTHER" id="PTHR24409:SF356">
    <property type="entry name" value="C2H2 FINGER DOMAIN TRANSCRIPTION FACTOR (EUROFUNG)"/>
    <property type="match status" value="1"/>
</dbReference>
<evidence type="ECO:0000256" key="2">
    <source>
        <dbReference type="ARBA" id="ARBA00022737"/>
    </source>
</evidence>
<sequence length="265" mass="29840">MPWCFPCDRSFITENGYNQHLRTSAAHRYQDESSDGGYASSEQYSSSEELGWQCDICDRVFGSEHSRHQHYSSAAGHSYCVPCRRIFMNENNLRQHLHSKLHMGGSIECPFCSLSFTTASGVTIHLESGACTVSGLDRSKINRIVRQLDRNHVITKPMLTMSGYDRPDAVTRATERSWNGRHYECYLCAKQFGTLQGVNAHLASPVHEQKIYRCPKGSCGREYKALSGLVQHVESEICGVMRFAQVQKQARSGIQNMVGRMIGGY</sequence>
<dbReference type="InterPro" id="IPR022755">
    <property type="entry name" value="Znf_C2H2_jaz"/>
</dbReference>
<evidence type="ECO:0000313" key="7">
    <source>
        <dbReference type="EMBL" id="EKD19942.1"/>
    </source>
</evidence>
<dbReference type="Pfam" id="PF12171">
    <property type="entry name" value="zf-C2H2_jaz"/>
    <property type="match status" value="1"/>
</dbReference>